<comment type="caution">
    <text evidence="1">The sequence shown here is derived from an EMBL/GenBank/DDBJ whole genome shotgun (WGS) entry which is preliminary data.</text>
</comment>
<dbReference type="RefSeq" id="WP_183200407.1">
    <property type="nucleotide sequence ID" value="NZ_JACIEK010000007.1"/>
</dbReference>
<reference evidence="1 2" key="1">
    <citation type="submission" date="2020-08" db="EMBL/GenBank/DDBJ databases">
        <title>Genomic Encyclopedia of Type Strains, Phase IV (KMG-IV): sequencing the most valuable type-strain genomes for metagenomic binning, comparative biology and taxonomic classification.</title>
        <authorList>
            <person name="Goeker M."/>
        </authorList>
    </citation>
    <scope>NUCLEOTIDE SEQUENCE [LARGE SCALE GENOMIC DNA]</scope>
    <source>
        <strain evidence="1 2">DSM 102238</strain>
    </source>
</reference>
<dbReference type="AlphaFoldDB" id="A0A7W6H5D4"/>
<evidence type="ECO:0000313" key="2">
    <source>
        <dbReference type="Proteomes" id="UP000542776"/>
    </source>
</evidence>
<keyword evidence="2" id="KW-1185">Reference proteome</keyword>
<evidence type="ECO:0000313" key="1">
    <source>
        <dbReference type="EMBL" id="MBB3998874.1"/>
    </source>
</evidence>
<dbReference type="Proteomes" id="UP000542776">
    <property type="component" value="Unassembled WGS sequence"/>
</dbReference>
<proteinExistence type="predicted"/>
<dbReference type="EMBL" id="JACIEK010000007">
    <property type="protein sequence ID" value="MBB3998874.1"/>
    <property type="molecule type" value="Genomic_DNA"/>
</dbReference>
<name>A0A7W6H5D4_9HYPH</name>
<protein>
    <submittedName>
        <fullName evidence="1">Uncharacterized protein</fullName>
    </submittedName>
</protein>
<accession>A0A7W6H5D4</accession>
<organism evidence="1 2">
    <name type="scientific">Aureimonas pseudogalii</name>
    <dbReference type="NCBI Taxonomy" id="1744844"/>
    <lineage>
        <taxon>Bacteria</taxon>
        <taxon>Pseudomonadati</taxon>
        <taxon>Pseudomonadota</taxon>
        <taxon>Alphaproteobacteria</taxon>
        <taxon>Hyphomicrobiales</taxon>
        <taxon>Aurantimonadaceae</taxon>
        <taxon>Aureimonas</taxon>
    </lineage>
</organism>
<gene>
    <name evidence="1" type="ORF">GGR04_002729</name>
</gene>
<sequence length="57" mass="6247">MTQTHYVAVRPIVVAIGDTLVDALPGDVFPASALTEDDADDYLWAGWIKPAPNQKRH</sequence>